<dbReference type="AlphaFoldDB" id="A0A7N0VCU5"/>
<organism evidence="1 2">
    <name type="scientific">Kalanchoe fedtschenkoi</name>
    <name type="common">Lavender scallops</name>
    <name type="synonym">South American air plant</name>
    <dbReference type="NCBI Taxonomy" id="63787"/>
    <lineage>
        <taxon>Eukaryota</taxon>
        <taxon>Viridiplantae</taxon>
        <taxon>Streptophyta</taxon>
        <taxon>Embryophyta</taxon>
        <taxon>Tracheophyta</taxon>
        <taxon>Spermatophyta</taxon>
        <taxon>Magnoliopsida</taxon>
        <taxon>eudicotyledons</taxon>
        <taxon>Gunneridae</taxon>
        <taxon>Pentapetalae</taxon>
        <taxon>Saxifragales</taxon>
        <taxon>Crassulaceae</taxon>
        <taxon>Kalanchoe</taxon>
    </lineage>
</organism>
<reference evidence="1" key="1">
    <citation type="submission" date="2021-01" db="UniProtKB">
        <authorList>
            <consortium name="EnsemblPlants"/>
        </authorList>
    </citation>
    <scope>IDENTIFICATION</scope>
</reference>
<sequence>MCAECRSCQLVNNLIDQLSNHSTLPMKVSFKVLPFLGGAVRDGTTEVWMFKL</sequence>
<evidence type="ECO:0000313" key="1">
    <source>
        <dbReference type="EnsemblPlants" id="Kaladp0624s0001.1.v1.1.CDS.1"/>
    </source>
</evidence>
<dbReference type="Gramene" id="Kaladp0624s0001.1.v1.1">
    <property type="protein sequence ID" value="Kaladp0624s0001.1.v1.1.CDS.1"/>
    <property type="gene ID" value="Kaladp0624s0001.v1.1"/>
</dbReference>
<dbReference type="Proteomes" id="UP000594263">
    <property type="component" value="Unplaced"/>
</dbReference>
<proteinExistence type="predicted"/>
<accession>A0A7N0VCU5</accession>
<dbReference type="EnsemblPlants" id="Kaladp0624s0001.1.v1.1">
    <property type="protein sequence ID" value="Kaladp0624s0001.1.v1.1.CDS.1"/>
    <property type="gene ID" value="Kaladp0624s0001.v1.1"/>
</dbReference>
<evidence type="ECO:0000313" key="2">
    <source>
        <dbReference type="Proteomes" id="UP000594263"/>
    </source>
</evidence>
<keyword evidence="2" id="KW-1185">Reference proteome</keyword>
<protein>
    <submittedName>
        <fullName evidence="1">Uncharacterized protein</fullName>
    </submittedName>
</protein>
<name>A0A7N0VCU5_KALFE</name>